<dbReference type="AlphaFoldDB" id="A0A5W2GWN1"/>
<dbReference type="EMBL" id="AAHIFU010000033">
    <property type="protein sequence ID" value="EBW4069018.1"/>
    <property type="molecule type" value="Genomic_DNA"/>
</dbReference>
<organism evidence="2">
    <name type="scientific">Salmonella typhimurium</name>
    <dbReference type="NCBI Taxonomy" id="90371"/>
    <lineage>
        <taxon>Bacteria</taxon>
        <taxon>Pseudomonadati</taxon>
        <taxon>Pseudomonadota</taxon>
        <taxon>Gammaproteobacteria</taxon>
        <taxon>Enterobacterales</taxon>
        <taxon>Enterobacteriaceae</taxon>
        <taxon>Salmonella</taxon>
    </lineage>
</organism>
<sequence length="366" mass="40670">MSEPKVTYITDDKSLKDILVMAIEQEGGISPNHILCVAHKYLLDNCGVPEGNIQSVDEVEVDGDAMPREIRIHWTRVKRPSAVTPTAAEVTEWEREQCQQILSTILETVRASAKYAKIAGTTSLELAGSLAMQDIQRLTGQMISKGPLTLKDFEPLRLADITPGELAALREALDTKTRSLDTAESAVTSLQIQLSEAHRRHADDNTEHDREITKLRATIKSMQNDVRYTRKSASVRAAWEELAAIDLTTARMVILSGLRAYPDHAAEYLDTPHYRLNANLVANLPAPIVTYIHAMCDNLLLSPPPKPVTQQMVKDMINRIHASMSASTFSDLTRKYSGAHPLSMMAADKYEAFYIEAEDLLNGETF</sequence>
<feature type="coiled-coil region" evidence="1">
    <location>
        <begin position="166"/>
        <end position="225"/>
    </location>
</feature>
<keyword evidence="1" id="KW-0175">Coiled coil</keyword>
<accession>A0A5W2GWN1</accession>
<name>A0A5W2GWN1_SALTM</name>
<gene>
    <name evidence="2" type="ORF">DPF68_21740</name>
</gene>
<proteinExistence type="predicted"/>
<protein>
    <submittedName>
        <fullName evidence="2">Uncharacterized protein</fullName>
    </submittedName>
</protein>
<evidence type="ECO:0000256" key="1">
    <source>
        <dbReference type="SAM" id="Coils"/>
    </source>
</evidence>
<reference evidence="2" key="1">
    <citation type="submission" date="2018-06" db="EMBL/GenBank/DDBJ databases">
        <authorList>
            <person name="Ashton P.M."/>
            <person name="Dallman T."/>
            <person name="Nair S."/>
            <person name="De Pinna E."/>
            <person name="Peters T."/>
            <person name="Grant K."/>
        </authorList>
    </citation>
    <scope>NUCLEOTIDE SEQUENCE</scope>
    <source>
        <strain evidence="2">271054</strain>
    </source>
</reference>
<comment type="caution">
    <text evidence="2">The sequence shown here is derived from an EMBL/GenBank/DDBJ whole genome shotgun (WGS) entry which is preliminary data.</text>
</comment>
<evidence type="ECO:0000313" key="2">
    <source>
        <dbReference type="EMBL" id="EBW4069018.1"/>
    </source>
</evidence>